<name>A0A7R8ZWU2_9CRUS</name>
<evidence type="ECO:0000256" key="3">
    <source>
        <dbReference type="ARBA" id="ARBA00022679"/>
    </source>
</evidence>
<dbReference type="Gene3D" id="3.40.50.150">
    <property type="entry name" value="Vaccinia Virus protein VP39"/>
    <property type="match status" value="1"/>
</dbReference>
<protein>
    <submittedName>
        <fullName evidence="4">Uncharacterized protein</fullName>
    </submittedName>
</protein>
<dbReference type="GO" id="GO:0005829">
    <property type="term" value="C:cytosol"/>
    <property type="evidence" value="ECO:0007669"/>
    <property type="project" value="TreeGrafter"/>
</dbReference>
<dbReference type="EMBL" id="OB742850">
    <property type="protein sequence ID" value="CAD7239824.1"/>
    <property type="molecule type" value="Genomic_DNA"/>
</dbReference>
<dbReference type="OrthoDB" id="5669at2759"/>
<gene>
    <name evidence="4" type="ORF">CTOB1V02_LOCUS17639</name>
</gene>
<dbReference type="PANTHER" id="PTHR31760">
    <property type="entry name" value="S-ADENOSYL-L-METHIONINE-DEPENDENT METHYLTRANSFERASES SUPERFAMILY PROTEIN"/>
    <property type="match status" value="1"/>
</dbReference>
<organism evidence="4">
    <name type="scientific">Cyprideis torosa</name>
    <dbReference type="NCBI Taxonomy" id="163714"/>
    <lineage>
        <taxon>Eukaryota</taxon>
        <taxon>Metazoa</taxon>
        <taxon>Ecdysozoa</taxon>
        <taxon>Arthropoda</taxon>
        <taxon>Crustacea</taxon>
        <taxon>Oligostraca</taxon>
        <taxon>Ostracoda</taxon>
        <taxon>Podocopa</taxon>
        <taxon>Podocopida</taxon>
        <taxon>Cytherocopina</taxon>
        <taxon>Cytheroidea</taxon>
        <taxon>Cytherideidae</taxon>
        <taxon>Cyprideis</taxon>
    </lineage>
</organism>
<dbReference type="SUPFAM" id="SSF53335">
    <property type="entry name" value="S-adenosyl-L-methionine-dependent methyltransferases"/>
    <property type="match status" value="1"/>
</dbReference>
<sequence>MSDLEKRLQQGLAAMSLHADVQQQQQWLAYLQLMQKWNKVTNITAVRDIDSMLGRHIFDSLSIAPLQSGALLDVGSGGGLPGIPLSILEPQRQITLLDSNIKKVRFMHQAVTEL</sequence>
<feature type="non-terminal residue" evidence="4">
    <location>
        <position position="114"/>
    </location>
</feature>
<proteinExistence type="predicted"/>
<dbReference type="NCBIfam" id="TIGR00138">
    <property type="entry name" value="rsmG_gidB"/>
    <property type="match status" value="1"/>
</dbReference>
<keyword evidence="3" id="KW-0808">Transferase</keyword>
<keyword evidence="2" id="KW-0698">rRNA processing</keyword>
<keyword evidence="1" id="KW-0963">Cytoplasm</keyword>
<dbReference type="GO" id="GO:0070043">
    <property type="term" value="F:rRNA (guanine-N7-)-methyltransferase activity"/>
    <property type="evidence" value="ECO:0007669"/>
    <property type="project" value="TreeGrafter"/>
</dbReference>
<dbReference type="InterPro" id="IPR003682">
    <property type="entry name" value="rRNA_ssu_MeTfrase_G"/>
</dbReference>
<dbReference type="InterPro" id="IPR029063">
    <property type="entry name" value="SAM-dependent_MTases_sf"/>
</dbReference>
<dbReference type="PANTHER" id="PTHR31760:SF0">
    <property type="entry name" value="S-ADENOSYL-L-METHIONINE-DEPENDENT METHYLTRANSFERASES SUPERFAMILY PROTEIN"/>
    <property type="match status" value="1"/>
</dbReference>
<evidence type="ECO:0000313" key="4">
    <source>
        <dbReference type="EMBL" id="CAD7239824.1"/>
    </source>
</evidence>
<dbReference type="Pfam" id="PF02527">
    <property type="entry name" value="GidB"/>
    <property type="match status" value="1"/>
</dbReference>
<reference evidence="4" key="1">
    <citation type="submission" date="2020-11" db="EMBL/GenBank/DDBJ databases">
        <authorList>
            <person name="Tran Van P."/>
        </authorList>
    </citation>
    <scope>NUCLEOTIDE SEQUENCE</scope>
</reference>
<evidence type="ECO:0000256" key="1">
    <source>
        <dbReference type="ARBA" id="ARBA00022490"/>
    </source>
</evidence>
<accession>A0A7R8ZWU2</accession>
<evidence type="ECO:0000256" key="2">
    <source>
        <dbReference type="ARBA" id="ARBA00022552"/>
    </source>
</evidence>
<dbReference type="AlphaFoldDB" id="A0A7R8ZWU2"/>